<keyword evidence="6" id="KW-0406">Ion transport</keyword>
<comment type="subcellular location">
    <subcellularLocation>
        <location evidence="1">Membrane</location>
        <topology evidence="1">Multi-pass membrane protein</topology>
    </subcellularLocation>
</comment>
<accession>A0A9P4X053</accession>
<feature type="transmembrane region" description="Helical" evidence="9">
    <location>
        <begin position="438"/>
        <end position="458"/>
    </location>
</feature>
<evidence type="ECO:0000313" key="11">
    <source>
        <dbReference type="Proteomes" id="UP000758155"/>
    </source>
</evidence>
<name>A0A9P4X053_9PLEO</name>
<comment type="caution">
    <text evidence="10">The sequence shown here is derived from an EMBL/GenBank/DDBJ whole genome shotgun (WGS) entry which is preliminary data.</text>
</comment>
<keyword evidence="11" id="KW-1185">Reference proteome</keyword>
<dbReference type="GO" id="GO:0015343">
    <property type="term" value="F:siderophore-iron transmembrane transporter activity"/>
    <property type="evidence" value="ECO:0007669"/>
    <property type="project" value="TreeGrafter"/>
</dbReference>
<dbReference type="SUPFAM" id="SSF103473">
    <property type="entry name" value="MFS general substrate transporter"/>
    <property type="match status" value="1"/>
</dbReference>
<keyword evidence="4 9" id="KW-0812">Transmembrane</keyword>
<feature type="transmembrane region" description="Helical" evidence="9">
    <location>
        <begin position="125"/>
        <end position="144"/>
    </location>
</feature>
<dbReference type="EMBL" id="SWKV01000003">
    <property type="protein sequence ID" value="KAF3046950.1"/>
    <property type="molecule type" value="Genomic_DNA"/>
</dbReference>
<evidence type="ECO:0000313" key="10">
    <source>
        <dbReference type="EMBL" id="KAF3046950.1"/>
    </source>
</evidence>
<protein>
    <submittedName>
        <fullName evidence="10">Uncharacterized protein</fullName>
    </submittedName>
</protein>
<dbReference type="PANTHER" id="PTHR23501">
    <property type="entry name" value="MAJOR FACILITATOR SUPERFAMILY"/>
    <property type="match status" value="1"/>
</dbReference>
<evidence type="ECO:0000256" key="6">
    <source>
        <dbReference type="ARBA" id="ARBA00023065"/>
    </source>
</evidence>
<evidence type="ECO:0000256" key="8">
    <source>
        <dbReference type="SAM" id="MobiDB-lite"/>
    </source>
</evidence>
<gene>
    <name evidence="10" type="ORF">E8E12_009159</name>
</gene>
<dbReference type="Proteomes" id="UP000758155">
    <property type="component" value="Unassembled WGS sequence"/>
</dbReference>
<dbReference type="PANTHER" id="PTHR23501:SF87">
    <property type="entry name" value="SIDEROPHORE IRON TRANSPORTER 2"/>
    <property type="match status" value="1"/>
</dbReference>
<feature type="compositionally biased region" description="Basic and acidic residues" evidence="8">
    <location>
        <begin position="7"/>
        <end position="21"/>
    </location>
</feature>
<feature type="transmembrane region" description="Helical" evidence="9">
    <location>
        <begin position="275"/>
        <end position="294"/>
    </location>
</feature>
<organism evidence="10 11">
    <name type="scientific">Didymella heteroderae</name>
    <dbReference type="NCBI Taxonomy" id="1769908"/>
    <lineage>
        <taxon>Eukaryota</taxon>
        <taxon>Fungi</taxon>
        <taxon>Dikarya</taxon>
        <taxon>Ascomycota</taxon>
        <taxon>Pezizomycotina</taxon>
        <taxon>Dothideomycetes</taxon>
        <taxon>Pleosporomycetidae</taxon>
        <taxon>Pleosporales</taxon>
        <taxon>Pleosporineae</taxon>
        <taxon>Didymellaceae</taxon>
        <taxon>Didymella</taxon>
    </lineage>
</organism>
<feature type="transmembrane region" description="Helical" evidence="9">
    <location>
        <begin position="479"/>
        <end position="502"/>
    </location>
</feature>
<comment type="similarity">
    <text evidence="2">Belongs to the major facilitator superfamily.</text>
</comment>
<keyword evidence="3" id="KW-0813">Transport</keyword>
<evidence type="ECO:0000256" key="1">
    <source>
        <dbReference type="ARBA" id="ARBA00004141"/>
    </source>
</evidence>
<dbReference type="GO" id="GO:0005886">
    <property type="term" value="C:plasma membrane"/>
    <property type="evidence" value="ECO:0007669"/>
    <property type="project" value="TreeGrafter"/>
</dbReference>
<dbReference type="InterPro" id="IPR011701">
    <property type="entry name" value="MFS"/>
</dbReference>
<dbReference type="AlphaFoldDB" id="A0A9P4X053"/>
<dbReference type="Gene3D" id="1.20.1250.20">
    <property type="entry name" value="MFS general substrate transporter like domains"/>
    <property type="match status" value="2"/>
</dbReference>
<dbReference type="InterPro" id="IPR036259">
    <property type="entry name" value="MFS_trans_sf"/>
</dbReference>
<feature type="region of interest" description="Disordered" evidence="8">
    <location>
        <begin position="1"/>
        <end position="44"/>
    </location>
</feature>
<feature type="transmembrane region" description="Helical" evidence="9">
    <location>
        <begin position="306"/>
        <end position="324"/>
    </location>
</feature>
<evidence type="ECO:0000256" key="9">
    <source>
        <dbReference type="SAM" id="Phobius"/>
    </source>
</evidence>
<dbReference type="Pfam" id="PF07690">
    <property type="entry name" value="MFS_1"/>
    <property type="match status" value="1"/>
</dbReference>
<proteinExistence type="inferred from homology"/>
<sequence>MRTSMRTSERLSRDGDEKTYDIHAPPSDFRSGDESDSRRSSEDAQAGVKRIEAVSKAWTTVSLIVAYIGLMLLANITSFEIQVTSNLTFYATSAFSSHSLLSTVAVIQGVVSAAIKPPMGKIADVFGRLESFSISILFYTLGYIQQAASNNVRTYAGAQVFWAAGFNGLQVLQQIFVADTTDLLNRALYSTVFDLPFLWTTFAGPEAANAILTNTTWRWGYGIWAIILPVAFIPLAVSLFMNHRRAKKLGLDFPSPFRGNSIGTNLKNLWYDMDVFGLLLLAAGISLILLPLTLAPNANGGWRNGSMIAMLVIGGVFCIVFPFWEMSKKLAPKAFFPPNLFKNKTVVAGVLIAFFYFMAFYMSVFPYFFSYLLIVQNKSQVTAGYITRVFTFASTVSSIVVSLIIKWTGHYKYFVTAGAAIYIVGFGIMLAYRNEDASTWSIIGNQIAIGIGGGFLNVPAQLGVQASASHQQVAAATTVFLTILEIGGAVGSAVSGAIWTTYVPRKLQQYLPPDLASNYATIYSDGTVAANYTLYPHGTPERIAINRAYQETMRYMLIGAICAAVPILPLSLCMKNYKLDQMKQPVEGKVIGSSKERETTKSWRFWQRRESVPPIS</sequence>
<feature type="transmembrane region" description="Helical" evidence="9">
    <location>
        <begin position="89"/>
        <end position="113"/>
    </location>
</feature>
<feature type="transmembrane region" description="Helical" evidence="9">
    <location>
        <begin position="385"/>
        <end position="405"/>
    </location>
</feature>
<feature type="compositionally biased region" description="Basic and acidic residues" evidence="8">
    <location>
        <begin position="30"/>
        <end position="42"/>
    </location>
</feature>
<feature type="transmembrane region" description="Helical" evidence="9">
    <location>
        <begin position="555"/>
        <end position="574"/>
    </location>
</feature>
<feature type="transmembrane region" description="Helical" evidence="9">
    <location>
        <begin position="345"/>
        <end position="365"/>
    </location>
</feature>
<feature type="transmembrane region" description="Helical" evidence="9">
    <location>
        <begin position="412"/>
        <end position="432"/>
    </location>
</feature>
<evidence type="ECO:0000256" key="2">
    <source>
        <dbReference type="ARBA" id="ARBA00008335"/>
    </source>
</evidence>
<reference evidence="10" key="1">
    <citation type="submission" date="2019-04" db="EMBL/GenBank/DDBJ databases">
        <title>Sequencing of skin fungus with MAO and IRED activity.</title>
        <authorList>
            <person name="Marsaioli A.J."/>
            <person name="Bonatto J.M.C."/>
            <person name="Reis Junior O."/>
        </authorList>
    </citation>
    <scope>NUCLEOTIDE SEQUENCE</scope>
    <source>
        <strain evidence="10">28M1</strain>
    </source>
</reference>
<evidence type="ECO:0000256" key="4">
    <source>
        <dbReference type="ARBA" id="ARBA00022692"/>
    </source>
</evidence>
<evidence type="ECO:0000256" key="5">
    <source>
        <dbReference type="ARBA" id="ARBA00022989"/>
    </source>
</evidence>
<feature type="transmembrane region" description="Helical" evidence="9">
    <location>
        <begin position="57"/>
        <end position="77"/>
    </location>
</feature>
<evidence type="ECO:0000256" key="3">
    <source>
        <dbReference type="ARBA" id="ARBA00022448"/>
    </source>
</evidence>
<keyword evidence="5 9" id="KW-1133">Transmembrane helix</keyword>
<dbReference type="FunFam" id="1.20.1250.20:FF:000197">
    <property type="entry name" value="Siderophore iron transporter 1"/>
    <property type="match status" value="1"/>
</dbReference>
<keyword evidence="7 9" id="KW-0472">Membrane</keyword>
<evidence type="ECO:0000256" key="7">
    <source>
        <dbReference type="ARBA" id="ARBA00023136"/>
    </source>
</evidence>
<feature type="transmembrane region" description="Helical" evidence="9">
    <location>
        <begin position="221"/>
        <end position="241"/>
    </location>
</feature>
<dbReference type="OrthoDB" id="2241241at2759"/>